<protein>
    <recommendedName>
        <fullName evidence="3">R3H domain-containing protein</fullName>
    </recommendedName>
</protein>
<dbReference type="Proteomes" id="UP000886595">
    <property type="component" value="Unassembled WGS sequence"/>
</dbReference>
<dbReference type="InterPro" id="IPR039629">
    <property type="entry name" value="R3HDM4"/>
</dbReference>
<organism evidence="1 2">
    <name type="scientific">Brassica carinata</name>
    <name type="common">Ethiopian mustard</name>
    <name type="synonym">Abyssinian cabbage</name>
    <dbReference type="NCBI Taxonomy" id="52824"/>
    <lineage>
        <taxon>Eukaryota</taxon>
        <taxon>Viridiplantae</taxon>
        <taxon>Streptophyta</taxon>
        <taxon>Embryophyta</taxon>
        <taxon>Tracheophyta</taxon>
        <taxon>Spermatophyta</taxon>
        <taxon>Magnoliopsida</taxon>
        <taxon>eudicotyledons</taxon>
        <taxon>Gunneridae</taxon>
        <taxon>Pentapetalae</taxon>
        <taxon>rosids</taxon>
        <taxon>malvids</taxon>
        <taxon>Brassicales</taxon>
        <taxon>Brassicaceae</taxon>
        <taxon>Brassiceae</taxon>
        <taxon>Brassica</taxon>
    </lineage>
</organism>
<dbReference type="OrthoDB" id="75169at2759"/>
<evidence type="ECO:0000313" key="2">
    <source>
        <dbReference type="Proteomes" id="UP000886595"/>
    </source>
</evidence>
<dbReference type="EMBL" id="JAAMPC010000013">
    <property type="protein sequence ID" value="KAG2267549.1"/>
    <property type="molecule type" value="Genomic_DNA"/>
</dbReference>
<dbReference type="PANTHER" id="PTHR32019:SF2">
    <property type="entry name" value="R3H DOMAIN-CONTAINING PROTEIN 4"/>
    <property type="match status" value="1"/>
</dbReference>
<evidence type="ECO:0008006" key="3">
    <source>
        <dbReference type="Google" id="ProtNLM"/>
    </source>
</evidence>
<dbReference type="InterPro" id="IPR036867">
    <property type="entry name" value="R3H_dom_sf"/>
</dbReference>
<dbReference type="PANTHER" id="PTHR32019">
    <property type="entry name" value="R3H DOMAIN-CONTAINING PROTEIN 4"/>
    <property type="match status" value="1"/>
</dbReference>
<comment type="caution">
    <text evidence="1">The sequence shown here is derived from an EMBL/GenBank/DDBJ whole genome shotgun (WGS) entry which is preliminary data.</text>
</comment>
<dbReference type="GO" id="GO:0003676">
    <property type="term" value="F:nucleic acid binding"/>
    <property type="evidence" value="ECO:0007669"/>
    <property type="project" value="InterPro"/>
</dbReference>
<name>A0A8X7QHE5_BRACI</name>
<reference evidence="1 2" key="1">
    <citation type="submission" date="2020-02" db="EMBL/GenBank/DDBJ databases">
        <authorList>
            <person name="Ma Q."/>
            <person name="Huang Y."/>
            <person name="Song X."/>
            <person name="Pei D."/>
        </authorList>
    </citation>
    <scope>NUCLEOTIDE SEQUENCE [LARGE SCALE GENOMIC DNA]</scope>
    <source>
        <strain evidence="1">Sxm20200214</strain>
        <tissue evidence="1">Leaf</tissue>
    </source>
</reference>
<proteinExistence type="predicted"/>
<dbReference type="SUPFAM" id="SSF82708">
    <property type="entry name" value="R3H domain"/>
    <property type="match status" value="1"/>
</dbReference>
<evidence type="ECO:0000313" key="1">
    <source>
        <dbReference type="EMBL" id="KAG2267549.1"/>
    </source>
</evidence>
<sequence>MDSLNQSSSVELERLFVELLPDLIEGYENCISHFIEEGGEGDVLELKVQDPFHRLLLHGVCEYHNLVSTTATEQIGKKAMKTTKIKWKNSETEHQPRAFPQDVKGRSLVTHTQKHSCSCNFYE</sequence>
<gene>
    <name evidence="1" type="ORF">Bca52824_062104</name>
</gene>
<dbReference type="AlphaFoldDB" id="A0A8X7QHE5"/>
<accession>A0A8X7QHE5</accession>
<keyword evidence="2" id="KW-1185">Reference proteome</keyword>